<evidence type="ECO:0000313" key="3">
    <source>
        <dbReference type="Proteomes" id="UP001497493"/>
    </source>
</evidence>
<gene>
    <name evidence="2" type="ORF">MECH1_V1_1708</name>
</gene>
<organism evidence="2 3">
    <name type="scientific">Candidatus Methylocalor cossyra</name>
    <dbReference type="NCBI Taxonomy" id="3108543"/>
    <lineage>
        <taxon>Bacteria</taxon>
        <taxon>Pseudomonadati</taxon>
        <taxon>Pseudomonadota</taxon>
        <taxon>Gammaproteobacteria</taxon>
        <taxon>Methylococcales</taxon>
        <taxon>Methylococcaceae</taxon>
        <taxon>Candidatus Methylocalor</taxon>
    </lineage>
</organism>
<evidence type="ECO:0000256" key="1">
    <source>
        <dbReference type="SAM" id="Phobius"/>
    </source>
</evidence>
<protein>
    <submittedName>
        <fullName evidence="2">Uncharacterized protein</fullName>
    </submittedName>
</protein>
<name>A0ABM9NIN3_9GAMM</name>
<dbReference type="RefSeq" id="WP_348757077.1">
    <property type="nucleotide sequence ID" value="NZ_OZ026884.1"/>
</dbReference>
<keyword evidence="1" id="KW-0812">Transmembrane</keyword>
<evidence type="ECO:0000313" key="2">
    <source>
        <dbReference type="EMBL" id="CAL1240484.1"/>
    </source>
</evidence>
<dbReference type="Proteomes" id="UP001497493">
    <property type="component" value="Chromosome"/>
</dbReference>
<keyword evidence="1" id="KW-1133">Transmembrane helix</keyword>
<keyword evidence="1" id="KW-0472">Membrane</keyword>
<proteinExistence type="predicted"/>
<keyword evidence="3" id="KW-1185">Reference proteome</keyword>
<sequence>MIEDAPIPISLRAGRLAAIAAVPALVVALTLASAARAAGTPRDPLDARQAYAGSSLSCLFANDFYAVHFSALQTGRAPGENSDFVKYCQEIPAIGKVFLSIDLLDRDARSLPIALRVVEEEIDTKGRLREIKSTLAETPAKTYRNGTAETHVDITHPGHYALIVRFGEGPVGEDDQLRIPFSVGLPPPTQYGKFFGHFTGAVVGLFFIVMAIIGLRTWQSYWPKGDRPRSTGDRPEAKPR</sequence>
<dbReference type="EMBL" id="OZ026884">
    <property type="protein sequence ID" value="CAL1240484.1"/>
    <property type="molecule type" value="Genomic_DNA"/>
</dbReference>
<reference evidence="2 3" key="1">
    <citation type="submission" date="2024-04" db="EMBL/GenBank/DDBJ databases">
        <authorList>
            <person name="Cremers G."/>
        </authorList>
    </citation>
    <scope>NUCLEOTIDE SEQUENCE [LARGE SCALE GENOMIC DNA]</scope>
    <source>
        <strain evidence="2">MeCH1-AG</strain>
    </source>
</reference>
<feature type="transmembrane region" description="Helical" evidence="1">
    <location>
        <begin position="194"/>
        <end position="215"/>
    </location>
</feature>
<accession>A0ABM9NIN3</accession>